<accession>A0A250B455</accession>
<comment type="similarity">
    <text evidence="1">Belongs to the membrane fusion protein (MFP) (TC 8.A.1) family.</text>
</comment>
<dbReference type="Gene3D" id="2.40.50.100">
    <property type="match status" value="1"/>
</dbReference>
<dbReference type="RefSeq" id="WP_095847297.1">
    <property type="nucleotide sequence ID" value="NZ_CP014136.1"/>
</dbReference>
<dbReference type="InterPro" id="IPR058625">
    <property type="entry name" value="MdtA-like_BSH"/>
</dbReference>
<dbReference type="Pfam" id="PF25989">
    <property type="entry name" value="YknX_C"/>
    <property type="match status" value="1"/>
</dbReference>
<evidence type="ECO:0000259" key="4">
    <source>
        <dbReference type="Pfam" id="PF25876"/>
    </source>
</evidence>
<evidence type="ECO:0000259" key="5">
    <source>
        <dbReference type="Pfam" id="PF25917"/>
    </source>
</evidence>
<dbReference type="AlphaFoldDB" id="A0A250B455"/>
<dbReference type="Gene3D" id="2.40.420.20">
    <property type="match status" value="1"/>
</dbReference>
<dbReference type="PANTHER" id="PTHR30469:SF15">
    <property type="entry name" value="HLYD FAMILY OF SECRETION PROTEINS"/>
    <property type="match status" value="1"/>
</dbReference>
<dbReference type="Proteomes" id="UP000217182">
    <property type="component" value="Chromosome"/>
</dbReference>
<keyword evidence="8" id="KW-1185">Reference proteome</keyword>
<reference evidence="7 8" key="1">
    <citation type="submission" date="2016-01" db="EMBL/GenBank/DDBJ databases">
        <authorList>
            <person name="Oliw E.H."/>
        </authorList>
    </citation>
    <scope>NUCLEOTIDE SEQUENCE [LARGE SCALE GENOMIC DNA]</scope>
    <source>
        <strain evidence="7 8">FRB97</strain>
    </source>
</reference>
<evidence type="ECO:0000256" key="3">
    <source>
        <dbReference type="SAM" id="Phobius"/>
    </source>
</evidence>
<evidence type="ECO:0000256" key="2">
    <source>
        <dbReference type="SAM" id="Coils"/>
    </source>
</evidence>
<dbReference type="Gene3D" id="1.10.287.470">
    <property type="entry name" value="Helix hairpin bin"/>
    <property type="match status" value="1"/>
</dbReference>
<dbReference type="EMBL" id="CP014136">
    <property type="protein sequence ID" value="ATA20712.1"/>
    <property type="molecule type" value="Genomic_DNA"/>
</dbReference>
<dbReference type="Pfam" id="PF25917">
    <property type="entry name" value="BSH_RND"/>
    <property type="match status" value="1"/>
</dbReference>
<dbReference type="GO" id="GO:1990281">
    <property type="term" value="C:efflux pump complex"/>
    <property type="evidence" value="ECO:0007669"/>
    <property type="project" value="TreeGrafter"/>
</dbReference>
<feature type="domain" description="YknX-like C-terminal permuted SH3-like" evidence="6">
    <location>
        <begin position="321"/>
        <end position="378"/>
    </location>
</feature>
<sequence length="404" mass="43544">MDSHRKDLRRIRPVVFLAIAVLVLLLGGWLLSGGTENIQPTPVQQVETQRLEQRLLVRQLDVSGHWAAREDVTLMAPVEGLRVSEVLADVGERVRQGQVLARLERNMLDAQLEQSRQGVQRGSAELSQAQSRLNEAASAYARARRLQPDGAISRQEFEAAAAAYAAARATRDQAQAALRQARAQVEETRIRFAHAEVRAPMAGLIVKRQVQAGALVNAQSALFSLVRDGELEFVAQIPASALADLQAGMAARLALPSQALAGQIRLVGAMVDLDSGYGEARIAVNGAVPQQLRVGAVGGARIELGQRQAMALDARALRYASDEQPYVFIVGPDGRVKRAAVRVGWRDGEWVEIQQGLSPQDRVVLAGAALLAEGEPVESVAAAAPGKELRVMPTERCTAENTQP</sequence>
<gene>
    <name evidence="7" type="ORF">AWC35_15930</name>
</gene>
<feature type="transmembrane region" description="Helical" evidence="3">
    <location>
        <begin position="12"/>
        <end position="31"/>
    </location>
</feature>
<evidence type="ECO:0000256" key="1">
    <source>
        <dbReference type="ARBA" id="ARBA00009477"/>
    </source>
</evidence>
<proteinExistence type="inferred from homology"/>
<dbReference type="KEGG" id="gqu:AWC35_15930"/>
<keyword evidence="3" id="KW-0472">Membrane</keyword>
<keyword evidence="3" id="KW-1133">Transmembrane helix</keyword>
<name>A0A250B455_9GAMM</name>
<dbReference type="Pfam" id="PF25876">
    <property type="entry name" value="HH_MFP_RND"/>
    <property type="match status" value="1"/>
</dbReference>
<dbReference type="InterPro" id="IPR058624">
    <property type="entry name" value="MdtA-like_HH"/>
</dbReference>
<dbReference type="SUPFAM" id="SSF111369">
    <property type="entry name" value="HlyD-like secretion proteins"/>
    <property type="match status" value="1"/>
</dbReference>
<dbReference type="InterPro" id="IPR006143">
    <property type="entry name" value="RND_pump_MFP"/>
</dbReference>
<dbReference type="PANTHER" id="PTHR30469">
    <property type="entry name" value="MULTIDRUG RESISTANCE PROTEIN MDTA"/>
    <property type="match status" value="1"/>
</dbReference>
<evidence type="ECO:0000313" key="7">
    <source>
        <dbReference type="EMBL" id="ATA20712.1"/>
    </source>
</evidence>
<organism evidence="7 8">
    <name type="scientific">Gibbsiella quercinecans</name>
    <dbReference type="NCBI Taxonomy" id="929813"/>
    <lineage>
        <taxon>Bacteria</taxon>
        <taxon>Pseudomonadati</taxon>
        <taxon>Pseudomonadota</taxon>
        <taxon>Gammaproteobacteria</taxon>
        <taxon>Enterobacterales</taxon>
        <taxon>Yersiniaceae</taxon>
        <taxon>Gibbsiella</taxon>
    </lineage>
</organism>
<keyword evidence="2" id="KW-0175">Coiled coil</keyword>
<dbReference type="GO" id="GO:0015562">
    <property type="term" value="F:efflux transmembrane transporter activity"/>
    <property type="evidence" value="ECO:0007669"/>
    <property type="project" value="TreeGrafter"/>
</dbReference>
<feature type="domain" description="Multidrug resistance protein MdtA-like alpha-helical hairpin" evidence="4">
    <location>
        <begin position="123"/>
        <end position="185"/>
    </location>
</feature>
<evidence type="ECO:0000259" key="6">
    <source>
        <dbReference type="Pfam" id="PF25989"/>
    </source>
</evidence>
<keyword evidence="3" id="KW-0812">Transmembrane</keyword>
<feature type="domain" description="Multidrug resistance protein MdtA-like barrel-sandwich hybrid" evidence="5">
    <location>
        <begin position="72"/>
        <end position="224"/>
    </location>
</feature>
<dbReference type="OrthoDB" id="9806939at2"/>
<protein>
    <submittedName>
        <fullName evidence="7">Uncharacterized protein</fullName>
    </submittedName>
</protein>
<dbReference type="InterPro" id="IPR058637">
    <property type="entry name" value="YknX-like_C"/>
</dbReference>
<dbReference type="Gene3D" id="2.40.30.170">
    <property type="match status" value="1"/>
</dbReference>
<evidence type="ECO:0000313" key="8">
    <source>
        <dbReference type="Proteomes" id="UP000217182"/>
    </source>
</evidence>
<feature type="coiled-coil region" evidence="2">
    <location>
        <begin position="126"/>
        <end position="198"/>
    </location>
</feature>
<dbReference type="NCBIfam" id="TIGR01730">
    <property type="entry name" value="RND_mfp"/>
    <property type="match status" value="1"/>
</dbReference>